<protein>
    <recommendedName>
        <fullName evidence="2">histidine kinase</fullName>
        <ecNumber evidence="2">2.7.13.3</ecNumber>
    </recommendedName>
</protein>
<dbReference type="Gene3D" id="1.10.287.130">
    <property type="match status" value="1"/>
</dbReference>
<dbReference type="SUPFAM" id="SSF55874">
    <property type="entry name" value="ATPase domain of HSP90 chaperone/DNA topoisomerase II/histidine kinase"/>
    <property type="match status" value="1"/>
</dbReference>
<evidence type="ECO:0000256" key="4">
    <source>
        <dbReference type="ARBA" id="ARBA00022679"/>
    </source>
</evidence>
<evidence type="ECO:0000256" key="7">
    <source>
        <dbReference type="ARBA" id="ARBA00022840"/>
    </source>
</evidence>
<dbReference type="InterPro" id="IPR036097">
    <property type="entry name" value="HisK_dim/P_sf"/>
</dbReference>
<accession>A0A936ZAV0</accession>
<organism evidence="10 11">
    <name type="scientific">Microvirga aerilata</name>
    <dbReference type="NCBI Taxonomy" id="670292"/>
    <lineage>
        <taxon>Bacteria</taxon>
        <taxon>Pseudomonadati</taxon>
        <taxon>Pseudomonadota</taxon>
        <taxon>Alphaproteobacteria</taxon>
        <taxon>Hyphomicrobiales</taxon>
        <taxon>Methylobacteriaceae</taxon>
        <taxon>Microvirga</taxon>
    </lineage>
</organism>
<dbReference type="CDD" id="cd00082">
    <property type="entry name" value="HisKA"/>
    <property type="match status" value="1"/>
</dbReference>
<keyword evidence="6 10" id="KW-0418">Kinase</keyword>
<evidence type="ECO:0000256" key="2">
    <source>
        <dbReference type="ARBA" id="ARBA00012438"/>
    </source>
</evidence>
<dbReference type="InterPro" id="IPR004358">
    <property type="entry name" value="Sig_transdc_His_kin-like_C"/>
</dbReference>
<evidence type="ECO:0000256" key="5">
    <source>
        <dbReference type="ARBA" id="ARBA00022741"/>
    </source>
</evidence>
<dbReference type="Gene3D" id="3.30.565.10">
    <property type="entry name" value="Histidine kinase-like ATPase, C-terminal domain"/>
    <property type="match status" value="1"/>
</dbReference>
<feature type="domain" description="Histidine kinase" evidence="9">
    <location>
        <begin position="3"/>
        <end position="218"/>
    </location>
</feature>
<dbReference type="CDD" id="cd00075">
    <property type="entry name" value="HATPase"/>
    <property type="match status" value="1"/>
</dbReference>
<gene>
    <name evidence="10" type="ORF">JKG68_09950</name>
</gene>
<dbReference type="EC" id="2.7.13.3" evidence="2"/>
<evidence type="ECO:0000256" key="3">
    <source>
        <dbReference type="ARBA" id="ARBA00022553"/>
    </source>
</evidence>
<keyword evidence="5" id="KW-0547">Nucleotide-binding</keyword>
<dbReference type="EMBL" id="JAEQMY010000011">
    <property type="protein sequence ID" value="MBL0404290.1"/>
    <property type="molecule type" value="Genomic_DNA"/>
</dbReference>
<dbReference type="GO" id="GO:0005524">
    <property type="term" value="F:ATP binding"/>
    <property type="evidence" value="ECO:0007669"/>
    <property type="project" value="UniProtKB-KW"/>
</dbReference>
<dbReference type="InterPro" id="IPR036890">
    <property type="entry name" value="HATPase_C_sf"/>
</dbReference>
<dbReference type="InterPro" id="IPR050351">
    <property type="entry name" value="BphY/WalK/GraS-like"/>
</dbReference>
<dbReference type="GO" id="GO:0000156">
    <property type="term" value="F:phosphorelay response regulator activity"/>
    <property type="evidence" value="ECO:0007669"/>
    <property type="project" value="TreeGrafter"/>
</dbReference>
<dbReference type="InterPro" id="IPR005467">
    <property type="entry name" value="His_kinase_dom"/>
</dbReference>
<dbReference type="GO" id="GO:0000155">
    <property type="term" value="F:phosphorelay sensor kinase activity"/>
    <property type="evidence" value="ECO:0007669"/>
    <property type="project" value="InterPro"/>
</dbReference>
<dbReference type="GO" id="GO:0030295">
    <property type="term" value="F:protein kinase activator activity"/>
    <property type="evidence" value="ECO:0007669"/>
    <property type="project" value="TreeGrafter"/>
</dbReference>
<dbReference type="PANTHER" id="PTHR42878:SF7">
    <property type="entry name" value="SENSOR HISTIDINE KINASE GLRK"/>
    <property type="match status" value="1"/>
</dbReference>
<evidence type="ECO:0000256" key="1">
    <source>
        <dbReference type="ARBA" id="ARBA00000085"/>
    </source>
</evidence>
<evidence type="ECO:0000313" key="11">
    <source>
        <dbReference type="Proteomes" id="UP000605848"/>
    </source>
</evidence>
<evidence type="ECO:0000256" key="8">
    <source>
        <dbReference type="ARBA" id="ARBA00023012"/>
    </source>
</evidence>
<dbReference type="RefSeq" id="WP_202058820.1">
    <property type="nucleotide sequence ID" value="NZ_JAEQMY010000011.1"/>
</dbReference>
<sequence>MALLAHQLKTPLSTINALAQGLMRRADRLSTNDIRGRAEKIWRASLRLDELIETIMSYTRASAGGIVLNPSEFNPDDLIRRICREQGNQEPERPFHLDIQDLPDFIVGDPILLEQAFVIILSNAMKYSPPDQPIGIAARTEEDMIRITVVDKGIGVSERDLPFLMQPFFRGQNAKNLPGTGLGLSLAWHILKLHGGGLDIESEEGRGTSVTITLPETNITGFSYTI</sequence>
<keyword evidence="8" id="KW-0902">Two-component regulatory system</keyword>
<keyword evidence="11" id="KW-1185">Reference proteome</keyword>
<dbReference type="InterPro" id="IPR003594">
    <property type="entry name" value="HATPase_dom"/>
</dbReference>
<dbReference type="SMART" id="SM00388">
    <property type="entry name" value="HisKA"/>
    <property type="match status" value="1"/>
</dbReference>
<comment type="caution">
    <text evidence="10">The sequence shown here is derived from an EMBL/GenBank/DDBJ whole genome shotgun (WGS) entry which is preliminary data.</text>
</comment>
<dbReference type="SMART" id="SM00387">
    <property type="entry name" value="HATPase_c"/>
    <property type="match status" value="1"/>
</dbReference>
<dbReference type="GO" id="GO:0007234">
    <property type="term" value="P:osmosensory signaling via phosphorelay pathway"/>
    <property type="evidence" value="ECO:0007669"/>
    <property type="project" value="TreeGrafter"/>
</dbReference>
<dbReference type="Proteomes" id="UP000605848">
    <property type="component" value="Unassembled WGS sequence"/>
</dbReference>
<evidence type="ECO:0000256" key="6">
    <source>
        <dbReference type="ARBA" id="ARBA00022777"/>
    </source>
</evidence>
<name>A0A936ZAV0_9HYPH</name>
<evidence type="ECO:0000259" key="9">
    <source>
        <dbReference type="PROSITE" id="PS50109"/>
    </source>
</evidence>
<dbReference type="PANTHER" id="PTHR42878">
    <property type="entry name" value="TWO-COMPONENT HISTIDINE KINASE"/>
    <property type="match status" value="1"/>
</dbReference>
<dbReference type="InterPro" id="IPR003661">
    <property type="entry name" value="HisK_dim/P_dom"/>
</dbReference>
<dbReference type="PRINTS" id="PR00344">
    <property type="entry name" value="BCTRLSENSOR"/>
</dbReference>
<dbReference type="PROSITE" id="PS50109">
    <property type="entry name" value="HIS_KIN"/>
    <property type="match status" value="1"/>
</dbReference>
<keyword evidence="7" id="KW-0067">ATP-binding</keyword>
<dbReference type="Pfam" id="PF02518">
    <property type="entry name" value="HATPase_c"/>
    <property type="match status" value="1"/>
</dbReference>
<reference evidence="10" key="1">
    <citation type="submission" date="2021-01" db="EMBL/GenBank/DDBJ databases">
        <title>Microvirga sp.</title>
        <authorList>
            <person name="Kim M.K."/>
        </authorList>
    </citation>
    <scope>NUCLEOTIDE SEQUENCE</scope>
    <source>
        <strain evidence="10">5420S-16</strain>
    </source>
</reference>
<dbReference type="SUPFAM" id="SSF47384">
    <property type="entry name" value="Homodimeric domain of signal transducing histidine kinase"/>
    <property type="match status" value="1"/>
</dbReference>
<comment type="catalytic activity">
    <reaction evidence="1">
        <text>ATP + protein L-histidine = ADP + protein N-phospho-L-histidine.</text>
        <dbReference type="EC" id="2.7.13.3"/>
    </reaction>
</comment>
<dbReference type="AlphaFoldDB" id="A0A936ZAV0"/>
<keyword evidence="3" id="KW-0597">Phosphoprotein</keyword>
<evidence type="ECO:0000313" key="10">
    <source>
        <dbReference type="EMBL" id="MBL0404290.1"/>
    </source>
</evidence>
<keyword evidence="4" id="KW-0808">Transferase</keyword>
<dbReference type="Pfam" id="PF00512">
    <property type="entry name" value="HisKA"/>
    <property type="match status" value="1"/>
</dbReference>
<proteinExistence type="predicted"/>